<dbReference type="Proteomes" id="UP001564760">
    <property type="component" value="Unassembled WGS sequence"/>
</dbReference>
<proteinExistence type="predicted"/>
<dbReference type="Pfam" id="PF01526">
    <property type="entry name" value="DDE_Tnp_Tn3"/>
    <property type="match status" value="1"/>
</dbReference>
<reference evidence="2 3" key="1">
    <citation type="submission" date="2024-08" db="EMBL/GenBank/DDBJ databases">
        <title>Mycobacterium servetensis sp. nov., a novel rapid-growing mycobacterial species recovered from a human patient in Zaragoza, Spain.</title>
        <authorList>
            <person name="Tristancho-Baro A.I."/>
            <person name="Buenestado-Serrano S."/>
            <person name="Garcia De Viedma D."/>
            <person name="Milagro-Beamonte A."/>
            <person name="Burillo N."/>
            <person name="Sanz S."/>
            <person name="Lopez-Calleja A.I."/>
            <person name="Penas-Utrilla D."/>
            <person name="Guardingo M."/>
            <person name="Garcia M.J."/>
            <person name="Vinuelas-Bayon J."/>
        </authorList>
    </citation>
    <scope>NUCLEOTIDE SEQUENCE [LARGE SCALE GENOMIC DNA]</scope>
    <source>
        <strain evidence="3">HUMS_12744610</strain>
    </source>
</reference>
<feature type="domain" description="Tn3 transposase DDE" evidence="1">
    <location>
        <begin position="21"/>
        <end position="111"/>
    </location>
</feature>
<name>A0ABV4C0M9_9MYCO</name>
<sequence>MHGSVVARERIPSQVEHEPQCLHRQLNKGKSLHALRRDLFAHQGHVRRRHLDDQVDQALCLNLITNASVLWTTAYLGDSLDALRSEGHPVTDEATAHLTPAQHDHINFYGT</sequence>
<evidence type="ECO:0000313" key="3">
    <source>
        <dbReference type="Proteomes" id="UP001564760"/>
    </source>
</evidence>
<keyword evidence="3" id="KW-1185">Reference proteome</keyword>
<organism evidence="2 3">
    <name type="scientific">Mycobacterium servetii</name>
    <dbReference type="NCBI Taxonomy" id="3237418"/>
    <lineage>
        <taxon>Bacteria</taxon>
        <taxon>Bacillati</taxon>
        <taxon>Actinomycetota</taxon>
        <taxon>Actinomycetes</taxon>
        <taxon>Mycobacteriales</taxon>
        <taxon>Mycobacteriaceae</taxon>
        <taxon>Mycobacterium</taxon>
    </lineage>
</organism>
<evidence type="ECO:0000259" key="1">
    <source>
        <dbReference type="Pfam" id="PF01526"/>
    </source>
</evidence>
<protein>
    <submittedName>
        <fullName evidence="2">Tn3 family transposase</fullName>
    </submittedName>
</protein>
<dbReference type="RefSeq" id="WP_369738274.1">
    <property type="nucleotide sequence ID" value="NZ_JBGEDP010000001.1"/>
</dbReference>
<gene>
    <name evidence="2" type="ORF">AB8998_12700</name>
</gene>
<evidence type="ECO:0000313" key="2">
    <source>
        <dbReference type="EMBL" id="MEY8015805.1"/>
    </source>
</evidence>
<accession>A0ABV4C0M9</accession>
<dbReference type="InterPro" id="IPR002513">
    <property type="entry name" value="Tn3_Tnp_DDE_dom"/>
</dbReference>
<comment type="caution">
    <text evidence="2">The sequence shown here is derived from an EMBL/GenBank/DDBJ whole genome shotgun (WGS) entry which is preliminary data.</text>
</comment>
<dbReference type="EMBL" id="JBGEDP010000001">
    <property type="protein sequence ID" value="MEY8015805.1"/>
    <property type="molecule type" value="Genomic_DNA"/>
</dbReference>